<dbReference type="Pfam" id="PF00512">
    <property type="entry name" value="HisKA"/>
    <property type="match status" value="1"/>
</dbReference>
<evidence type="ECO:0000256" key="5">
    <source>
        <dbReference type="ARBA" id="ARBA00022553"/>
    </source>
</evidence>
<dbReference type="EC" id="2.7.13.3" evidence="3"/>
<keyword evidence="12" id="KW-0175">Coiled coil</keyword>
<dbReference type="InterPro" id="IPR003594">
    <property type="entry name" value="HATPase_dom"/>
</dbReference>
<sequence>MAASALGNLKDRLLALVLLGVAPAMMGVAILVVAVMARDARHDMAQANVANLVRMVTELHDTALESTRVVLASLVAEDDLDAERCSVHLSRVVREGYDIEGLVVIRANGSVLCAAGHGGDIGWMTRLPVVFSVRQSGQPAVGPYLVSADRGLSLPIAMPIEDQGGKGGAILVGVREFPWSKRPLIGNVLPASAHMLILDQSGAVRHAQGGNARIGVPAPVEALARAVREGRSGVLFAEGEDGRGRILAFDRLSRSIPDLFVAVSVPEDVVVGPIRDFFLLVVGAMALVAGTMVVVLMVAGRQLVFAPTARLLAVIREVQGGNRQARAGSVRAFGELNQIAHAFDDLLDELDQREARFRDLFDQSPDAILVQDLSGNFVDANTAACRLTGFSRKALLAMDVFALVPSADRERLYQTWSALQPGRPVTVTGELRREDGMLLPTETFLAPLGSGAARQVVAVVRDVSAQARSRRALERARDQAEQASRAKSDFLANMSHELRTPLNAVIGFGETMRLEMFGPLVPKYREYAQDIVESGTHLLELITDILDLAKIEAGRMDLAEEPVSLGQVVVSAVKLLRGRADAGAVTMDVRLPATELVVMGDPRRLKQVLINLISNAVKFTPSEGTVTVAVGFDAKQGIALTVADTGIGMAPEDIPRAMEPFGQVGRNVTSPTEGTGLGLALVRGIVETHGGSIAIDSEPGRGTTVTVRLPAARVIAS</sequence>
<dbReference type="InterPro" id="IPR036890">
    <property type="entry name" value="HATPase_C_sf"/>
</dbReference>
<keyword evidence="18" id="KW-1185">Reference proteome</keyword>
<dbReference type="CDD" id="cd18774">
    <property type="entry name" value="PDC2_HK_sensor"/>
    <property type="match status" value="1"/>
</dbReference>
<dbReference type="Gene3D" id="1.10.287.130">
    <property type="match status" value="1"/>
</dbReference>
<evidence type="ECO:0000256" key="4">
    <source>
        <dbReference type="ARBA" id="ARBA00022475"/>
    </source>
</evidence>
<keyword evidence="13" id="KW-0812">Transmembrane</keyword>
<comment type="catalytic activity">
    <reaction evidence="1">
        <text>ATP + protein L-histidine = ADP + protein N-phospho-L-histidine.</text>
        <dbReference type="EC" id="2.7.13.3"/>
    </reaction>
</comment>
<keyword evidence="13" id="KW-1133">Transmembrane helix</keyword>
<gene>
    <name evidence="17" type="ORF">A6A05_10265</name>
</gene>
<dbReference type="SUPFAM" id="SSF47384">
    <property type="entry name" value="Homodimeric domain of signal transducing histidine kinase"/>
    <property type="match status" value="1"/>
</dbReference>
<keyword evidence="10" id="KW-0902">Two-component regulatory system</keyword>
<evidence type="ECO:0000256" key="9">
    <source>
        <dbReference type="ARBA" id="ARBA00022840"/>
    </source>
</evidence>
<dbReference type="CDD" id="cd00082">
    <property type="entry name" value="HisKA"/>
    <property type="match status" value="1"/>
</dbReference>
<evidence type="ECO:0000259" key="14">
    <source>
        <dbReference type="PROSITE" id="PS50109"/>
    </source>
</evidence>
<keyword evidence="4" id="KW-1003">Cell membrane</keyword>
<dbReference type="RefSeq" id="WP_068499054.1">
    <property type="nucleotide sequence ID" value="NZ_LWQU01000127.1"/>
</dbReference>
<dbReference type="InterPro" id="IPR000014">
    <property type="entry name" value="PAS"/>
</dbReference>
<evidence type="ECO:0000256" key="2">
    <source>
        <dbReference type="ARBA" id="ARBA00004236"/>
    </source>
</evidence>
<dbReference type="GO" id="GO:0005886">
    <property type="term" value="C:plasma membrane"/>
    <property type="evidence" value="ECO:0007669"/>
    <property type="project" value="UniProtKB-SubCell"/>
</dbReference>
<dbReference type="SUPFAM" id="SSF55785">
    <property type="entry name" value="PYP-like sensor domain (PAS domain)"/>
    <property type="match status" value="1"/>
</dbReference>
<keyword evidence="5" id="KW-0597">Phosphoprotein</keyword>
<feature type="coiled-coil region" evidence="12">
    <location>
        <begin position="463"/>
        <end position="493"/>
    </location>
</feature>
<feature type="domain" description="HAMP" evidence="16">
    <location>
        <begin position="302"/>
        <end position="355"/>
    </location>
</feature>
<dbReference type="AlphaFoldDB" id="A0A178MTD6"/>
<dbReference type="InterPro" id="IPR036097">
    <property type="entry name" value="HisK_dim/P_sf"/>
</dbReference>
<dbReference type="NCBIfam" id="TIGR00229">
    <property type="entry name" value="sensory_box"/>
    <property type="match status" value="1"/>
</dbReference>
<dbReference type="PROSITE" id="PS50109">
    <property type="entry name" value="HIS_KIN"/>
    <property type="match status" value="1"/>
</dbReference>
<dbReference type="PANTHER" id="PTHR43711:SF1">
    <property type="entry name" value="HISTIDINE KINASE 1"/>
    <property type="match status" value="1"/>
</dbReference>
<evidence type="ECO:0000256" key="10">
    <source>
        <dbReference type="ARBA" id="ARBA00023012"/>
    </source>
</evidence>
<dbReference type="STRING" id="1437059.A6A05_10265"/>
<dbReference type="OrthoDB" id="9813151at2"/>
<dbReference type="PROSITE" id="PS50112">
    <property type="entry name" value="PAS"/>
    <property type="match status" value="1"/>
</dbReference>
<accession>A0A178MTD6</accession>
<dbReference type="InterPro" id="IPR003661">
    <property type="entry name" value="HisK_dim/P_dom"/>
</dbReference>
<dbReference type="InterPro" id="IPR003660">
    <property type="entry name" value="HAMP_dom"/>
</dbReference>
<comment type="subcellular location">
    <subcellularLocation>
        <location evidence="2">Cell membrane</location>
    </subcellularLocation>
</comment>
<evidence type="ECO:0000256" key="6">
    <source>
        <dbReference type="ARBA" id="ARBA00022679"/>
    </source>
</evidence>
<dbReference type="PANTHER" id="PTHR43711">
    <property type="entry name" value="TWO-COMPONENT HISTIDINE KINASE"/>
    <property type="match status" value="1"/>
</dbReference>
<keyword evidence="9" id="KW-0067">ATP-binding</keyword>
<evidence type="ECO:0000256" key="11">
    <source>
        <dbReference type="ARBA" id="ARBA00023136"/>
    </source>
</evidence>
<reference evidence="17 18" key="1">
    <citation type="submission" date="2016-04" db="EMBL/GenBank/DDBJ databases">
        <title>Draft genome sequence of freshwater magnetotactic bacteria Magnetospirillum marisnigri SP-1 and Magnetospirillum moscoviense BB-1.</title>
        <authorList>
            <person name="Koziaeva V."/>
            <person name="Dziuba M.V."/>
            <person name="Ivanov T.M."/>
            <person name="Kuznetsov B."/>
            <person name="Grouzdev D.S."/>
        </authorList>
    </citation>
    <scope>NUCLEOTIDE SEQUENCE [LARGE SCALE GENOMIC DNA]</scope>
    <source>
        <strain evidence="17 18">BB-1</strain>
    </source>
</reference>
<feature type="transmembrane region" description="Helical" evidence="13">
    <location>
        <begin position="277"/>
        <end position="300"/>
    </location>
</feature>
<dbReference type="GO" id="GO:0005524">
    <property type="term" value="F:ATP binding"/>
    <property type="evidence" value="ECO:0007669"/>
    <property type="project" value="UniProtKB-KW"/>
</dbReference>
<dbReference type="PRINTS" id="PR00344">
    <property type="entry name" value="BCTRLSENSOR"/>
</dbReference>
<dbReference type="CDD" id="cd18773">
    <property type="entry name" value="PDC1_HK_sensor"/>
    <property type="match status" value="1"/>
</dbReference>
<dbReference type="Gene3D" id="3.30.450.20">
    <property type="entry name" value="PAS domain"/>
    <property type="match status" value="2"/>
</dbReference>
<evidence type="ECO:0000256" key="12">
    <source>
        <dbReference type="SAM" id="Coils"/>
    </source>
</evidence>
<keyword evidence="6" id="KW-0808">Transferase</keyword>
<keyword evidence="8" id="KW-0418">Kinase</keyword>
<feature type="domain" description="PAS" evidence="15">
    <location>
        <begin position="353"/>
        <end position="414"/>
    </location>
</feature>
<evidence type="ECO:0000256" key="13">
    <source>
        <dbReference type="SAM" id="Phobius"/>
    </source>
</evidence>
<keyword evidence="7" id="KW-0547">Nucleotide-binding</keyword>
<dbReference type="InterPro" id="IPR004358">
    <property type="entry name" value="Sig_transdc_His_kin-like_C"/>
</dbReference>
<dbReference type="SMART" id="SM00387">
    <property type="entry name" value="HATPase_c"/>
    <property type="match status" value="1"/>
</dbReference>
<evidence type="ECO:0000259" key="16">
    <source>
        <dbReference type="PROSITE" id="PS50885"/>
    </source>
</evidence>
<dbReference type="CDD" id="cd16922">
    <property type="entry name" value="HATPase_EvgS-ArcB-TorS-like"/>
    <property type="match status" value="1"/>
</dbReference>
<dbReference type="FunFam" id="3.30.565.10:FF:000023">
    <property type="entry name" value="PAS domain-containing sensor histidine kinase"/>
    <property type="match status" value="1"/>
</dbReference>
<dbReference type="InterPro" id="IPR050736">
    <property type="entry name" value="Sensor_HK_Regulatory"/>
</dbReference>
<dbReference type="PROSITE" id="PS50885">
    <property type="entry name" value="HAMP"/>
    <property type="match status" value="1"/>
</dbReference>
<evidence type="ECO:0000313" key="18">
    <source>
        <dbReference type="Proteomes" id="UP000078543"/>
    </source>
</evidence>
<dbReference type="Gene3D" id="3.30.565.10">
    <property type="entry name" value="Histidine kinase-like ATPase, C-terminal domain"/>
    <property type="match status" value="1"/>
</dbReference>
<dbReference type="InterPro" id="IPR035965">
    <property type="entry name" value="PAS-like_dom_sf"/>
</dbReference>
<feature type="domain" description="Histidine kinase" evidence="14">
    <location>
        <begin position="493"/>
        <end position="713"/>
    </location>
</feature>
<protein>
    <recommendedName>
        <fullName evidence="3">histidine kinase</fullName>
        <ecNumber evidence="3">2.7.13.3</ecNumber>
    </recommendedName>
</protein>
<name>A0A178MTD6_9PROT</name>
<dbReference type="EMBL" id="LWQU01000127">
    <property type="protein sequence ID" value="OAN52936.1"/>
    <property type="molecule type" value="Genomic_DNA"/>
</dbReference>
<keyword evidence="11 13" id="KW-0472">Membrane</keyword>
<dbReference type="SMART" id="SM00388">
    <property type="entry name" value="HisKA"/>
    <property type="match status" value="1"/>
</dbReference>
<dbReference type="SUPFAM" id="SSF55874">
    <property type="entry name" value="ATPase domain of HSP90 chaperone/DNA topoisomerase II/histidine kinase"/>
    <property type="match status" value="1"/>
</dbReference>
<evidence type="ECO:0000256" key="3">
    <source>
        <dbReference type="ARBA" id="ARBA00012438"/>
    </source>
</evidence>
<evidence type="ECO:0000259" key="15">
    <source>
        <dbReference type="PROSITE" id="PS50112"/>
    </source>
</evidence>
<dbReference type="Pfam" id="PF08448">
    <property type="entry name" value="PAS_4"/>
    <property type="match status" value="1"/>
</dbReference>
<dbReference type="Proteomes" id="UP000078543">
    <property type="component" value="Unassembled WGS sequence"/>
</dbReference>
<dbReference type="SMART" id="SM00091">
    <property type="entry name" value="PAS"/>
    <property type="match status" value="1"/>
</dbReference>
<evidence type="ECO:0000313" key="17">
    <source>
        <dbReference type="EMBL" id="OAN52936.1"/>
    </source>
</evidence>
<dbReference type="Pfam" id="PF02518">
    <property type="entry name" value="HATPase_c"/>
    <property type="match status" value="1"/>
</dbReference>
<dbReference type="GO" id="GO:0000155">
    <property type="term" value="F:phosphorelay sensor kinase activity"/>
    <property type="evidence" value="ECO:0007669"/>
    <property type="project" value="InterPro"/>
</dbReference>
<comment type="caution">
    <text evidence="17">The sequence shown here is derived from an EMBL/GenBank/DDBJ whole genome shotgun (WGS) entry which is preliminary data.</text>
</comment>
<organism evidence="17 18">
    <name type="scientific">Magnetospirillum moscoviense</name>
    <dbReference type="NCBI Taxonomy" id="1437059"/>
    <lineage>
        <taxon>Bacteria</taxon>
        <taxon>Pseudomonadati</taxon>
        <taxon>Pseudomonadota</taxon>
        <taxon>Alphaproteobacteria</taxon>
        <taxon>Rhodospirillales</taxon>
        <taxon>Rhodospirillaceae</taxon>
        <taxon>Magnetospirillum</taxon>
    </lineage>
</organism>
<proteinExistence type="predicted"/>
<dbReference type="InterPro" id="IPR005467">
    <property type="entry name" value="His_kinase_dom"/>
</dbReference>
<dbReference type="FunFam" id="1.10.287.130:FF:000038">
    <property type="entry name" value="Sensory transduction histidine kinase"/>
    <property type="match status" value="1"/>
</dbReference>
<evidence type="ECO:0000256" key="7">
    <source>
        <dbReference type="ARBA" id="ARBA00022741"/>
    </source>
</evidence>
<dbReference type="CDD" id="cd00130">
    <property type="entry name" value="PAS"/>
    <property type="match status" value="1"/>
</dbReference>
<evidence type="ECO:0000256" key="8">
    <source>
        <dbReference type="ARBA" id="ARBA00022777"/>
    </source>
</evidence>
<dbReference type="InterPro" id="IPR013656">
    <property type="entry name" value="PAS_4"/>
</dbReference>
<evidence type="ECO:0000256" key="1">
    <source>
        <dbReference type="ARBA" id="ARBA00000085"/>
    </source>
</evidence>
<feature type="transmembrane region" description="Helical" evidence="13">
    <location>
        <begin position="13"/>
        <end position="37"/>
    </location>
</feature>